<proteinExistence type="predicted"/>
<organism evidence="2 3">
    <name type="scientific">Pisolithus tinctorius Marx 270</name>
    <dbReference type="NCBI Taxonomy" id="870435"/>
    <lineage>
        <taxon>Eukaryota</taxon>
        <taxon>Fungi</taxon>
        <taxon>Dikarya</taxon>
        <taxon>Basidiomycota</taxon>
        <taxon>Agaricomycotina</taxon>
        <taxon>Agaricomycetes</taxon>
        <taxon>Agaricomycetidae</taxon>
        <taxon>Boletales</taxon>
        <taxon>Sclerodermatineae</taxon>
        <taxon>Pisolithaceae</taxon>
        <taxon>Pisolithus</taxon>
    </lineage>
</organism>
<dbReference type="OrthoDB" id="2688224at2759"/>
<name>A0A0C3IUM2_PISTI</name>
<keyword evidence="3" id="KW-1185">Reference proteome</keyword>
<evidence type="ECO:0000256" key="1">
    <source>
        <dbReference type="SAM" id="MobiDB-lite"/>
    </source>
</evidence>
<feature type="region of interest" description="Disordered" evidence="1">
    <location>
        <begin position="1"/>
        <end position="31"/>
    </location>
</feature>
<dbReference type="HOGENOM" id="CLU_2543500_0_0_1"/>
<accession>A0A0C3IUM2</accession>
<protein>
    <submittedName>
        <fullName evidence="2">Uncharacterized protein</fullName>
    </submittedName>
</protein>
<gene>
    <name evidence="2" type="ORF">M404DRAFT_29500</name>
</gene>
<sequence length="83" mass="9321">MNKQKPAKQLAKQERRHTHIRHQLDAAGESSTKLEETAALSKFHHHLSDSLSNAINLAAFLSQNSEDPAVKDFIPKLKDHLLS</sequence>
<evidence type="ECO:0000313" key="2">
    <source>
        <dbReference type="EMBL" id="KIO00573.1"/>
    </source>
</evidence>
<dbReference type="Proteomes" id="UP000054217">
    <property type="component" value="Unassembled WGS sequence"/>
</dbReference>
<dbReference type="AlphaFoldDB" id="A0A0C3IUM2"/>
<reference evidence="2 3" key="1">
    <citation type="submission" date="2014-04" db="EMBL/GenBank/DDBJ databases">
        <authorList>
            <consortium name="DOE Joint Genome Institute"/>
            <person name="Kuo A."/>
            <person name="Kohler A."/>
            <person name="Costa M.D."/>
            <person name="Nagy L.G."/>
            <person name="Floudas D."/>
            <person name="Copeland A."/>
            <person name="Barry K.W."/>
            <person name="Cichocki N."/>
            <person name="Veneault-Fourrey C."/>
            <person name="LaButti K."/>
            <person name="Lindquist E.A."/>
            <person name="Lipzen A."/>
            <person name="Lundell T."/>
            <person name="Morin E."/>
            <person name="Murat C."/>
            <person name="Sun H."/>
            <person name="Tunlid A."/>
            <person name="Henrissat B."/>
            <person name="Grigoriev I.V."/>
            <person name="Hibbett D.S."/>
            <person name="Martin F."/>
            <person name="Nordberg H.P."/>
            <person name="Cantor M.N."/>
            <person name="Hua S.X."/>
        </authorList>
    </citation>
    <scope>NUCLEOTIDE SEQUENCE [LARGE SCALE GENOMIC DNA]</scope>
    <source>
        <strain evidence="2 3">Marx 270</strain>
    </source>
</reference>
<evidence type="ECO:0000313" key="3">
    <source>
        <dbReference type="Proteomes" id="UP000054217"/>
    </source>
</evidence>
<dbReference type="EMBL" id="KN831995">
    <property type="protein sequence ID" value="KIO00573.1"/>
    <property type="molecule type" value="Genomic_DNA"/>
</dbReference>
<reference evidence="3" key="2">
    <citation type="submission" date="2015-01" db="EMBL/GenBank/DDBJ databases">
        <title>Evolutionary Origins and Diversification of the Mycorrhizal Mutualists.</title>
        <authorList>
            <consortium name="DOE Joint Genome Institute"/>
            <consortium name="Mycorrhizal Genomics Consortium"/>
            <person name="Kohler A."/>
            <person name="Kuo A."/>
            <person name="Nagy L.G."/>
            <person name="Floudas D."/>
            <person name="Copeland A."/>
            <person name="Barry K.W."/>
            <person name="Cichocki N."/>
            <person name="Veneault-Fourrey C."/>
            <person name="LaButti K."/>
            <person name="Lindquist E.A."/>
            <person name="Lipzen A."/>
            <person name="Lundell T."/>
            <person name="Morin E."/>
            <person name="Murat C."/>
            <person name="Riley R."/>
            <person name="Ohm R."/>
            <person name="Sun H."/>
            <person name="Tunlid A."/>
            <person name="Henrissat B."/>
            <person name="Grigoriev I.V."/>
            <person name="Hibbett D.S."/>
            <person name="Martin F."/>
        </authorList>
    </citation>
    <scope>NUCLEOTIDE SEQUENCE [LARGE SCALE GENOMIC DNA]</scope>
    <source>
        <strain evidence="3">Marx 270</strain>
    </source>
</reference>
<dbReference type="InParanoid" id="A0A0C3IUM2"/>